<reference evidence="2" key="1">
    <citation type="submission" date="2021-02" db="EMBL/GenBank/DDBJ databases">
        <authorList>
            <person name="Nowell W R."/>
        </authorList>
    </citation>
    <scope>NUCLEOTIDE SEQUENCE</scope>
</reference>
<dbReference type="Proteomes" id="UP000663860">
    <property type="component" value="Unassembled WGS sequence"/>
</dbReference>
<dbReference type="EMBL" id="CAJOBB010000627">
    <property type="protein sequence ID" value="CAF3718965.1"/>
    <property type="molecule type" value="Genomic_DNA"/>
</dbReference>
<comment type="caution">
    <text evidence="2">The sequence shown here is derived from an EMBL/GenBank/DDBJ whole genome shotgun (WGS) entry which is preliminary data.</text>
</comment>
<organism evidence="2 3">
    <name type="scientific">Adineta steineri</name>
    <dbReference type="NCBI Taxonomy" id="433720"/>
    <lineage>
        <taxon>Eukaryota</taxon>
        <taxon>Metazoa</taxon>
        <taxon>Spiralia</taxon>
        <taxon>Gnathifera</taxon>
        <taxon>Rotifera</taxon>
        <taxon>Eurotatoria</taxon>
        <taxon>Bdelloidea</taxon>
        <taxon>Adinetida</taxon>
        <taxon>Adinetidae</taxon>
        <taxon>Adineta</taxon>
    </lineage>
</organism>
<sequence>MMKKILYYYITKSLINAFLNIKLSLGQLLHTGSFQYAVCFETTLLLKNSLQPADPDREAYFIHLTKPSFYRQPGAINKDIEYNLMFELHIVDVGVAIPLQQYDPPTKLTTTDNLTSS</sequence>
<dbReference type="EMBL" id="CAJNOE010002137">
    <property type="protein sequence ID" value="CAF1469540.1"/>
    <property type="molecule type" value="Genomic_DNA"/>
</dbReference>
<proteinExistence type="predicted"/>
<dbReference type="Proteomes" id="UP000663868">
    <property type="component" value="Unassembled WGS sequence"/>
</dbReference>
<protein>
    <submittedName>
        <fullName evidence="2">Uncharacterized protein</fullName>
    </submittedName>
</protein>
<evidence type="ECO:0000313" key="3">
    <source>
        <dbReference type="Proteomes" id="UP000663868"/>
    </source>
</evidence>
<dbReference type="AlphaFoldDB" id="A0A818W1D2"/>
<name>A0A818W1D2_9BILA</name>
<gene>
    <name evidence="1" type="ORF">IZO911_LOCUS43380</name>
    <name evidence="2" type="ORF">KXQ929_LOCUS12274</name>
</gene>
<accession>A0A818W1D2</accession>
<evidence type="ECO:0000313" key="2">
    <source>
        <dbReference type="EMBL" id="CAF3718965.1"/>
    </source>
</evidence>
<evidence type="ECO:0000313" key="1">
    <source>
        <dbReference type="EMBL" id="CAF1469540.1"/>
    </source>
</evidence>